<feature type="transmembrane region" description="Helical" evidence="1">
    <location>
        <begin position="33"/>
        <end position="50"/>
    </location>
</feature>
<reference evidence="2 3" key="1">
    <citation type="submission" date="2018-06" db="EMBL/GenBank/DDBJ databases">
        <title>Genomic Encyclopedia of Type Strains, Phase III (KMG-III): the genomes of soil and plant-associated and newly described type strains.</title>
        <authorList>
            <person name="Whitman W."/>
        </authorList>
    </citation>
    <scope>NUCLEOTIDE SEQUENCE [LARGE SCALE GENOMIC DNA]</scope>
    <source>
        <strain evidence="2 3">CECT 7730</strain>
    </source>
</reference>
<sequence>MGIIILPLFLFWAISFLYSLRIGYVLLKEEKLFVYKILPTITAIFLAFAYTTLSLNEFKSSESLWTFEIMFYFLFNLNAAVLYLAALLSYFTLRKRIKNPSIKSLIFIIALSISLGTLIGAFSSEAFMEENNIEQTY</sequence>
<comment type="caution">
    <text evidence="2">The sequence shown here is derived from an EMBL/GenBank/DDBJ whole genome shotgun (WGS) entry which is preliminary data.</text>
</comment>
<gene>
    <name evidence="2" type="ORF">DFP75_10426</name>
</gene>
<feature type="transmembrane region" description="Helical" evidence="1">
    <location>
        <begin position="105"/>
        <end position="122"/>
    </location>
</feature>
<dbReference type="Proteomes" id="UP000247551">
    <property type="component" value="Unassembled WGS sequence"/>
</dbReference>
<organism evidence="2 3">
    <name type="scientific">Marinomonas alcarazii</name>
    <dbReference type="NCBI Taxonomy" id="491949"/>
    <lineage>
        <taxon>Bacteria</taxon>
        <taxon>Pseudomonadati</taxon>
        <taxon>Pseudomonadota</taxon>
        <taxon>Gammaproteobacteria</taxon>
        <taxon>Oceanospirillales</taxon>
        <taxon>Oceanospirillaceae</taxon>
        <taxon>Marinomonas</taxon>
    </lineage>
</organism>
<keyword evidence="1" id="KW-0472">Membrane</keyword>
<evidence type="ECO:0000256" key="1">
    <source>
        <dbReference type="SAM" id="Phobius"/>
    </source>
</evidence>
<evidence type="ECO:0000313" key="3">
    <source>
        <dbReference type="Proteomes" id="UP000247551"/>
    </source>
</evidence>
<proteinExistence type="predicted"/>
<protein>
    <submittedName>
        <fullName evidence="2">Uncharacterized protein</fullName>
    </submittedName>
</protein>
<keyword evidence="1" id="KW-0812">Transmembrane</keyword>
<accession>A0A318VCH6</accession>
<feature type="transmembrane region" description="Helical" evidence="1">
    <location>
        <begin position="6"/>
        <end position="26"/>
    </location>
</feature>
<keyword evidence="1" id="KW-1133">Transmembrane helix</keyword>
<dbReference type="RefSeq" id="WP_110575171.1">
    <property type="nucleotide sequence ID" value="NZ_QKLW01000004.1"/>
</dbReference>
<feature type="transmembrane region" description="Helical" evidence="1">
    <location>
        <begin position="70"/>
        <end position="93"/>
    </location>
</feature>
<name>A0A318VCH6_9GAMM</name>
<evidence type="ECO:0000313" key="2">
    <source>
        <dbReference type="EMBL" id="PYF81569.1"/>
    </source>
</evidence>
<keyword evidence="3" id="KW-1185">Reference proteome</keyword>
<dbReference type="EMBL" id="QKLW01000004">
    <property type="protein sequence ID" value="PYF81569.1"/>
    <property type="molecule type" value="Genomic_DNA"/>
</dbReference>
<dbReference type="AlphaFoldDB" id="A0A318VCH6"/>